<dbReference type="PANTHER" id="PTHR14969:SF13">
    <property type="entry name" value="AT30094P"/>
    <property type="match status" value="1"/>
</dbReference>
<dbReference type="AlphaFoldDB" id="A0A1F7K9Q7"/>
<keyword evidence="1" id="KW-1133">Transmembrane helix</keyword>
<protein>
    <recommendedName>
        <fullName evidence="2">Phosphatidic acid phosphatase type 2/haloperoxidase domain-containing protein</fullName>
    </recommendedName>
</protein>
<keyword evidence="1" id="KW-0472">Membrane</keyword>
<dbReference type="EMBL" id="MGBG01000019">
    <property type="protein sequence ID" value="OGK64586.1"/>
    <property type="molecule type" value="Genomic_DNA"/>
</dbReference>
<feature type="transmembrane region" description="Helical" evidence="1">
    <location>
        <begin position="98"/>
        <end position="117"/>
    </location>
</feature>
<evidence type="ECO:0000313" key="3">
    <source>
        <dbReference type="EMBL" id="OGK64586.1"/>
    </source>
</evidence>
<proteinExistence type="predicted"/>
<dbReference type="SMART" id="SM00014">
    <property type="entry name" value="acidPPc"/>
    <property type="match status" value="1"/>
</dbReference>
<dbReference type="CDD" id="cd01610">
    <property type="entry name" value="PAP2_like"/>
    <property type="match status" value="1"/>
</dbReference>
<dbReference type="SUPFAM" id="SSF48317">
    <property type="entry name" value="Acid phosphatase/Vanadium-dependent haloperoxidase"/>
    <property type="match status" value="1"/>
</dbReference>
<feature type="transmembrane region" description="Helical" evidence="1">
    <location>
        <begin position="7"/>
        <end position="25"/>
    </location>
</feature>
<evidence type="ECO:0000256" key="1">
    <source>
        <dbReference type="SAM" id="Phobius"/>
    </source>
</evidence>
<dbReference type="Gene3D" id="1.20.144.10">
    <property type="entry name" value="Phosphatidic acid phosphatase type 2/haloperoxidase"/>
    <property type="match status" value="1"/>
</dbReference>
<name>A0A1F7K9Q7_9BACT</name>
<dbReference type="InterPro" id="IPR036938">
    <property type="entry name" value="PAP2/HPO_sf"/>
</dbReference>
<gene>
    <name evidence="3" type="ORF">A2209_03350</name>
</gene>
<comment type="caution">
    <text evidence="3">The sequence shown here is derived from an EMBL/GenBank/DDBJ whole genome shotgun (WGS) entry which is preliminary data.</text>
</comment>
<accession>A0A1F7K9Q7</accession>
<feature type="transmembrane region" description="Helical" evidence="1">
    <location>
        <begin position="45"/>
        <end position="63"/>
    </location>
</feature>
<organism evidence="3 4">
    <name type="scientific">Candidatus Roizmanbacteria bacterium RIFOXYA1_FULL_41_12</name>
    <dbReference type="NCBI Taxonomy" id="1802082"/>
    <lineage>
        <taxon>Bacteria</taxon>
        <taxon>Candidatus Roizmaniibacteriota</taxon>
    </lineage>
</organism>
<dbReference type="PANTHER" id="PTHR14969">
    <property type="entry name" value="SPHINGOSINE-1-PHOSPHATE PHOSPHOHYDROLASE"/>
    <property type="match status" value="1"/>
</dbReference>
<sequence length="120" mass="13726">MNRSQKLIFNFLIGLLVVNCLVIVTKNIVRRERPTQILTDYSFPSQHSANAFYVAAYLAAWPLLKKKQNRQTRRYLVIGLYLCAVAVGYSRLYLNVHYFSDVVAGGIMGLVLAKYFFKTA</sequence>
<feature type="domain" description="Phosphatidic acid phosphatase type 2/haloperoxidase" evidence="2">
    <location>
        <begin position="6"/>
        <end position="117"/>
    </location>
</feature>
<dbReference type="GO" id="GO:0042392">
    <property type="term" value="F:sphingosine-1-phosphate phosphatase activity"/>
    <property type="evidence" value="ECO:0007669"/>
    <property type="project" value="TreeGrafter"/>
</dbReference>
<evidence type="ECO:0000259" key="2">
    <source>
        <dbReference type="SMART" id="SM00014"/>
    </source>
</evidence>
<dbReference type="InterPro" id="IPR000326">
    <property type="entry name" value="PAP2/HPO"/>
</dbReference>
<feature type="transmembrane region" description="Helical" evidence="1">
    <location>
        <begin position="75"/>
        <end position="92"/>
    </location>
</feature>
<evidence type="ECO:0000313" key="4">
    <source>
        <dbReference type="Proteomes" id="UP000178450"/>
    </source>
</evidence>
<dbReference type="Proteomes" id="UP000178450">
    <property type="component" value="Unassembled WGS sequence"/>
</dbReference>
<dbReference type="Pfam" id="PF01569">
    <property type="entry name" value="PAP2"/>
    <property type="match status" value="1"/>
</dbReference>
<keyword evidence="1" id="KW-0812">Transmembrane</keyword>
<reference evidence="3 4" key="1">
    <citation type="journal article" date="2016" name="Nat. Commun.">
        <title>Thousands of microbial genomes shed light on interconnected biogeochemical processes in an aquifer system.</title>
        <authorList>
            <person name="Anantharaman K."/>
            <person name="Brown C.T."/>
            <person name="Hug L.A."/>
            <person name="Sharon I."/>
            <person name="Castelle C.J."/>
            <person name="Probst A.J."/>
            <person name="Thomas B.C."/>
            <person name="Singh A."/>
            <person name="Wilkins M.J."/>
            <person name="Karaoz U."/>
            <person name="Brodie E.L."/>
            <person name="Williams K.H."/>
            <person name="Hubbard S.S."/>
            <person name="Banfield J.F."/>
        </authorList>
    </citation>
    <scope>NUCLEOTIDE SEQUENCE [LARGE SCALE GENOMIC DNA]</scope>
</reference>